<feature type="region of interest" description="Disordered" evidence="1">
    <location>
        <begin position="1"/>
        <end position="21"/>
    </location>
</feature>
<gene>
    <name evidence="2" type="ORF">CONCODRAFT_71454</name>
</gene>
<proteinExistence type="predicted"/>
<evidence type="ECO:0000256" key="1">
    <source>
        <dbReference type="SAM" id="MobiDB-lite"/>
    </source>
</evidence>
<accession>A0A137P382</accession>
<sequence length="251" mass="29269">MKLRSSKAIESNSKSDDNTDIYDEINADKQNDSINNGLEIELKSDTSDTVRSYNCRKLNDIEIDLLKAYLNENIFIHSTEAKSRLEKETGIEAGVYSVSQKLRFLKKKMVKEYAKQRLAITESGKKVKRFHLEHLKKYLRENSSIEPSEARDRLQKDTGLKVHITTANKHLNLLKEGIGSGRDKLDMIRSNSTEALTKFIYEYELSNTHIEYLKKLLKEDNYIESVEARNRIQEEMDEFKKAKERNGFRMH</sequence>
<dbReference type="Proteomes" id="UP000070444">
    <property type="component" value="Unassembled WGS sequence"/>
</dbReference>
<name>A0A137P382_CONC2</name>
<reference evidence="2 3" key="1">
    <citation type="journal article" date="2015" name="Genome Biol. Evol.">
        <title>Phylogenomic analyses indicate that early fungi evolved digesting cell walls of algal ancestors of land plants.</title>
        <authorList>
            <person name="Chang Y."/>
            <person name="Wang S."/>
            <person name="Sekimoto S."/>
            <person name="Aerts A.L."/>
            <person name="Choi C."/>
            <person name="Clum A."/>
            <person name="LaButti K.M."/>
            <person name="Lindquist E.A."/>
            <person name="Yee Ngan C."/>
            <person name="Ohm R.A."/>
            <person name="Salamov A.A."/>
            <person name="Grigoriev I.V."/>
            <person name="Spatafora J.W."/>
            <person name="Berbee M.L."/>
        </authorList>
    </citation>
    <scope>NUCLEOTIDE SEQUENCE [LARGE SCALE GENOMIC DNA]</scope>
    <source>
        <strain evidence="2 3">NRRL 28638</strain>
    </source>
</reference>
<evidence type="ECO:0000313" key="2">
    <source>
        <dbReference type="EMBL" id="KXN69480.1"/>
    </source>
</evidence>
<keyword evidence="3" id="KW-1185">Reference proteome</keyword>
<dbReference type="AlphaFoldDB" id="A0A137P382"/>
<protein>
    <submittedName>
        <fullName evidence="2">Uncharacterized protein</fullName>
    </submittedName>
</protein>
<dbReference type="EMBL" id="KQ964533">
    <property type="protein sequence ID" value="KXN69480.1"/>
    <property type="molecule type" value="Genomic_DNA"/>
</dbReference>
<evidence type="ECO:0000313" key="3">
    <source>
        <dbReference type="Proteomes" id="UP000070444"/>
    </source>
</evidence>
<organism evidence="2 3">
    <name type="scientific">Conidiobolus coronatus (strain ATCC 28846 / CBS 209.66 / NRRL 28638)</name>
    <name type="common">Delacroixia coronata</name>
    <dbReference type="NCBI Taxonomy" id="796925"/>
    <lineage>
        <taxon>Eukaryota</taxon>
        <taxon>Fungi</taxon>
        <taxon>Fungi incertae sedis</taxon>
        <taxon>Zoopagomycota</taxon>
        <taxon>Entomophthoromycotina</taxon>
        <taxon>Entomophthoromycetes</taxon>
        <taxon>Entomophthorales</taxon>
        <taxon>Ancylistaceae</taxon>
        <taxon>Conidiobolus</taxon>
    </lineage>
</organism>